<evidence type="ECO:0000256" key="3">
    <source>
        <dbReference type="ARBA" id="ARBA00022729"/>
    </source>
</evidence>
<dbReference type="Proteomes" id="UP000562027">
    <property type="component" value="Unassembled WGS sequence"/>
</dbReference>
<dbReference type="RefSeq" id="WP_184299970.1">
    <property type="nucleotide sequence ID" value="NZ_JACHLP010000005.1"/>
</dbReference>
<comment type="similarity">
    <text evidence="1">Belongs to the EcnA/EcnB lipoprotein family.</text>
</comment>
<keyword evidence="6" id="KW-0449">Lipoprotein</keyword>
<evidence type="ECO:0000313" key="9">
    <source>
        <dbReference type="Proteomes" id="UP000562027"/>
    </source>
</evidence>
<dbReference type="Pfam" id="PF08085">
    <property type="entry name" value="Entericidin"/>
    <property type="match status" value="1"/>
</dbReference>
<evidence type="ECO:0000256" key="6">
    <source>
        <dbReference type="ARBA" id="ARBA00023288"/>
    </source>
</evidence>
<dbReference type="GO" id="GO:0016020">
    <property type="term" value="C:membrane"/>
    <property type="evidence" value="ECO:0007669"/>
    <property type="project" value="InterPro"/>
</dbReference>
<evidence type="ECO:0000256" key="5">
    <source>
        <dbReference type="ARBA" id="ARBA00023139"/>
    </source>
</evidence>
<dbReference type="AlphaFoldDB" id="A0A840LBQ3"/>
<organism evidence="8 9">
    <name type="scientific">Roseateles oligotrophus</name>
    <dbReference type="NCBI Taxonomy" id="1769250"/>
    <lineage>
        <taxon>Bacteria</taxon>
        <taxon>Pseudomonadati</taxon>
        <taxon>Pseudomonadota</taxon>
        <taxon>Betaproteobacteria</taxon>
        <taxon>Burkholderiales</taxon>
        <taxon>Sphaerotilaceae</taxon>
        <taxon>Roseateles</taxon>
    </lineage>
</organism>
<keyword evidence="3 7" id="KW-0732">Signal</keyword>
<sequence length="45" mass="4871">MKKKLLLCVLGLALLAPLVGCNTVNGFGRDLQKVGEKIEDSTKKK</sequence>
<evidence type="ECO:0000256" key="1">
    <source>
        <dbReference type="ARBA" id="ARBA00010296"/>
    </source>
</evidence>
<keyword evidence="2" id="KW-1003">Cell membrane</keyword>
<evidence type="ECO:0000256" key="4">
    <source>
        <dbReference type="ARBA" id="ARBA00023136"/>
    </source>
</evidence>
<gene>
    <name evidence="8" type="ORF">HNP55_002618</name>
</gene>
<keyword evidence="5" id="KW-0564">Palmitate</keyword>
<evidence type="ECO:0000256" key="7">
    <source>
        <dbReference type="SAM" id="SignalP"/>
    </source>
</evidence>
<evidence type="ECO:0000313" key="8">
    <source>
        <dbReference type="EMBL" id="MBB4844082.1"/>
    </source>
</evidence>
<accession>A0A840LBQ3</accession>
<dbReference type="EMBL" id="JACHLP010000005">
    <property type="protein sequence ID" value="MBB4844082.1"/>
    <property type="molecule type" value="Genomic_DNA"/>
</dbReference>
<protein>
    <submittedName>
        <fullName evidence="8">Putative small secreted protein</fullName>
    </submittedName>
</protein>
<feature type="chain" id="PRO_5032578827" evidence="7">
    <location>
        <begin position="22"/>
        <end position="45"/>
    </location>
</feature>
<comment type="caution">
    <text evidence="8">The sequence shown here is derived from an EMBL/GenBank/DDBJ whole genome shotgun (WGS) entry which is preliminary data.</text>
</comment>
<keyword evidence="4" id="KW-0472">Membrane</keyword>
<dbReference type="InterPro" id="IPR012556">
    <property type="entry name" value="Entericidin"/>
</dbReference>
<reference evidence="8 9" key="1">
    <citation type="submission" date="2020-08" db="EMBL/GenBank/DDBJ databases">
        <title>Functional genomics of gut bacteria from endangered species of beetles.</title>
        <authorList>
            <person name="Carlos-Shanley C."/>
        </authorList>
    </citation>
    <scope>NUCLEOTIDE SEQUENCE [LARGE SCALE GENOMIC DNA]</scope>
    <source>
        <strain evidence="8 9">S00239</strain>
    </source>
</reference>
<keyword evidence="9" id="KW-1185">Reference proteome</keyword>
<dbReference type="GO" id="GO:0009636">
    <property type="term" value="P:response to toxic substance"/>
    <property type="evidence" value="ECO:0007669"/>
    <property type="project" value="InterPro"/>
</dbReference>
<feature type="signal peptide" evidence="7">
    <location>
        <begin position="1"/>
        <end position="21"/>
    </location>
</feature>
<evidence type="ECO:0000256" key="2">
    <source>
        <dbReference type="ARBA" id="ARBA00022475"/>
    </source>
</evidence>
<name>A0A840LBQ3_9BURK</name>
<proteinExistence type="inferred from homology"/>